<keyword evidence="2 5" id="KW-0963">Cytoplasm</keyword>
<dbReference type="GO" id="GO:0000922">
    <property type="term" value="C:spindle pole"/>
    <property type="evidence" value="ECO:0007669"/>
    <property type="project" value="InterPro"/>
</dbReference>
<dbReference type="Gene3D" id="1.20.120.1900">
    <property type="entry name" value="Gamma-tubulin complex, C-terminal domain"/>
    <property type="match status" value="1"/>
</dbReference>
<accession>A0A1B0CCZ4</accession>
<dbReference type="Proteomes" id="UP000092461">
    <property type="component" value="Unassembled WGS sequence"/>
</dbReference>
<keyword evidence="3 5" id="KW-0493">Microtubule</keyword>
<reference evidence="9" key="1">
    <citation type="submission" date="2020-05" db="UniProtKB">
        <authorList>
            <consortium name="EnsemblMetazoa"/>
        </authorList>
    </citation>
    <scope>IDENTIFICATION</scope>
    <source>
        <strain evidence="9">Jacobina</strain>
    </source>
</reference>
<dbReference type="PANTHER" id="PTHR19302">
    <property type="entry name" value="GAMMA TUBULIN COMPLEX PROTEIN"/>
    <property type="match status" value="1"/>
</dbReference>
<dbReference type="VEuPathDB" id="VectorBase:LLOJ002214"/>
<evidence type="ECO:0000259" key="7">
    <source>
        <dbReference type="Pfam" id="PF04130"/>
    </source>
</evidence>
<keyword evidence="10" id="KW-1185">Reference proteome</keyword>
<dbReference type="GO" id="GO:0043015">
    <property type="term" value="F:gamma-tubulin binding"/>
    <property type="evidence" value="ECO:0007669"/>
    <property type="project" value="InterPro"/>
</dbReference>
<feature type="region of interest" description="Disordered" evidence="6">
    <location>
        <begin position="200"/>
        <end position="222"/>
    </location>
</feature>
<sequence length="925" mass="105931">MQNKMMDEQMKVIDEILPKLIKSLTGFSEKDRNFKLCRDFARSRINASDSDDSSISMLKRRILGISERLEVENLAHFSKLLENSVCKLVTQSNGEEYRESHIHWKLLDFLLALSKNPLNGARRMLREGSHVVQQVCAAEEILSGENGERVEDVLPPDLNGDDTDELSDWTESEDEALPVEHSMHPAAKMFLRYLPGDSPAHHRKTPGEASDSDDSETSSSASLSEDRVPFSLLHCPIREVIWMFFHPDNCNFYRIEEDTVKIRQDAEMPNIIVFRKFMADFAQPMTAILRIRTFCKRVLSAEGSPPQMYFIYAEALRDLLRPMEEYLLDVEKRITPEIMNEPATLLNFCHALEPHCQMLKHLLKIHESAVVEWKYFPRHICSAFLQAKIFHIIQSGLNRVEVNVAASLFTGIAQFYLQVIHSWWSFGKISDEQKEFIVSGRSAEGGLIFRSFNLDRGAKTTPKEKEMNDLLEQCPILALLKGHSNQIEERLDAINALDRAGSTRMMTTNSLWQDFLAKFTTAIEDYLAPLQESSEESSQSSSSYVNFRQGTLEKGGKLFLQLFQKSTSKPSEHSTVVSVLQNLMDRSKGMLPLEGIFRNALNETLNTEIQASDKLMVEIYSKELNLLEHLRLIRRVFLLEDSATMFTFYSRLFEDMESRQEGIHPLSLTINLQNTLSAVYPESHSKFRLELASLHNTKTGSALQIIRQLSLIYKLSPNIAKVFDEASMRSYNRLFGFLLSIKWSLWTLEGLKFTKSFSIGSAYGSLTETVRTSRRLAIIRFWILYALNNIHFHLMSEALQRLGHEVEQRIGAAESLQEIIHAHSDYLNTLLEHCFLLTDGEKLLTGINQLFHLVQVVRSEWVAVDKECVSDDENAFDIESQIDQIEKTYVECHRFLATTLSKEVAINGKTYLSALVSAFDRRLPY</sequence>
<name>A0A1B0CCZ4_LUTLO</name>
<feature type="domain" description="Gamma tubulin complex component protein N-terminal" evidence="8">
    <location>
        <begin position="250"/>
        <end position="442"/>
    </location>
</feature>
<dbReference type="GO" id="GO:0007020">
    <property type="term" value="P:microtubule nucleation"/>
    <property type="evidence" value="ECO:0007669"/>
    <property type="project" value="InterPro"/>
</dbReference>
<dbReference type="GO" id="GO:0000930">
    <property type="term" value="C:gamma-tubulin complex"/>
    <property type="evidence" value="ECO:0007669"/>
    <property type="project" value="TreeGrafter"/>
</dbReference>
<evidence type="ECO:0000256" key="3">
    <source>
        <dbReference type="ARBA" id="ARBA00022701"/>
    </source>
</evidence>
<evidence type="ECO:0000256" key="4">
    <source>
        <dbReference type="ARBA" id="ARBA00023212"/>
    </source>
</evidence>
<comment type="subcellular location">
    <subcellularLocation>
        <location evidence="5">Cytoplasm</location>
        <location evidence="5">Cytoskeleton</location>
        <location evidence="5">Microtubule organizing center</location>
    </subcellularLocation>
</comment>
<dbReference type="GO" id="GO:0005874">
    <property type="term" value="C:microtubule"/>
    <property type="evidence" value="ECO:0007669"/>
    <property type="project" value="UniProtKB-KW"/>
</dbReference>
<feature type="region of interest" description="Disordered" evidence="6">
    <location>
        <begin position="146"/>
        <end position="177"/>
    </location>
</feature>
<dbReference type="Pfam" id="PF04130">
    <property type="entry name" value="GCP_C_terminal"/>
    <property type="match status" value="1"/>
</dbReference>
<organism evidence="9 10">
    <name type="scientific">Lutzomyia longipalpis</name>
    <name type="common">Sand fly</name>
    <dbReference type="NCBI Taxonomy" id="7200"/>
    <lineage>
        <taxon>Eukaryota</taxon>
        <taxon>Metazoa</taxon>
        <taxon>Ecdysozoa</taxon>
        <taxon>Arthropoda</taxon>
        <taxon>Hexapoda</taxon>
        <taxon>Insecta</taxon>
        <taxon>Pterygota</taxon>
        <taxon>Neoptera</taxon>
        <taxon>Endopterygota</taxon>
        <taxon>Diptera</taxon>
        <taxon>Nematocera</taxon>
        <taxon>Psychodoidea</taxon>
        <taxon>Psychodidae</taxon>
        <taxon>Lutzomyia</taxon>
        <taxon>Lutzomyia</taxon>
    </lineage>
</organism>
<keyword evidence="4 5" id="KW-0206">Cytoskeleton</keyword>
<dbReference type="InterPro" id="IPR007259">
    <property type="entry name" value="GCP"/>
</dbReference>
<dbReference type="GO" id="GO:0031122">
    <property type="term" value="P:cytoplasmic microtubule organization"/>
    <property type="evidence" value="ECO:0007669"/>
    <property type="project" value="TreeGrafter"/>
</dbReference>
<evidence type="ECO:0000259" key="8">
    <source>
        <dbReference type="Pfam" id="PF17681"/>
    </source>
</evidence>
<dbReference type="CDD" id="cd22572">
    <property type="entry name" value="GCP5_NTD"/>
    <property type="match status" value="1"/>
</dbReference>
<dbReference type="GO" id="GO:0051321">
    <property type="term" value="P:meiotic cell cycle"/>
    <property type="evidence" value="ECO:0007669"/>
    <property type="project" value="TreeGrafter"/>
</dbReference>
<dbReference type="VEuPathDB" id="VectorBase:LLONM1_005558"/>
<dbReference type="GO" id="GO:0051011">
    <property type="term" value="F:microtubule minus-end binding"/>
    <property type="evidence" value="ECO:0007669"/>
    <property type="project" value="TreeGrafter"/>
</dbReference>
<dbReference type="InterPro" id="IPR041470">
    <property type="entry name" value="GCP_N"/>
</dbReference>
<evidence type="ECO:0000256" key="2">
    <source>
        <dbReference type="ARBA" id="ARBA00022490"/>
    </source>
</evidence>
<dbReference type="InterPro" id="IPR059169">
    <property type="entry name" value="GCP5_N_ext"/>
</dbReference>
<evidence type="ECO:0000256" key="6">
    <source>
        <dbReference type="SAM" id="MobiDB-lite"/>
    </source>
</evidence>
<comment type="similarity">
    <text evidence="1 5">Belongs to the TUBGCP family.</text>
</comment>
<dbReference type="EnsemblMetazoa" id="LLOJ002214-RA">
    <property type="protein sequence ID" value="LLOJ002214-PA"/>
    <property type="gene ID" value="LLOJ002214"/>
</dbReference>
<dbReference type="EMBL" id="AJWK01007268">
    <property type="status" value="NOT_ANNOTATED_CDS"/>
    <property type="molecule type" value="Genomic_DNA"/>
</dbReference>
<evidence type="ECO:0000313" key="9">
    <source>
        <dbReference type="EnsemblMetazoa" id="LLOJ002214-PA"/>
    </source>
</evidence>
<dbReference type="InterPro" id="IPR042241">
    <property type="entry name" value="GCP_C_sf"/>
</dbReference>
<evidence type="ECO:0000256" key="5">
    <source>
        <dbReference type="RuleBase" id="RU363050"/>
    </source>
</evidence>
<feature type="domain" description="Gamma tubulin complex component C-terminal" evidence="7">
    <location>
        <begin position="626"/>
        <end position="916"/>
    </location>
</feature>
<proteinExistence type="inferred from homology"/>
<dbReference type="Pfam" id="PF17681">
    <property type="entry name" value="GCP_N_terminal"/>
    <property type="match status" value="1"/>
</dbReference>
<dbReference type="AlphaFoldDB" id="A0A1B0CCZ4"/>
<evidence type="ECO:0000256" key="1">
    <source>
        <dbReference type="ARBA" id="ARBA00010337"/>
    </source>
</evidence>
<dbReference type="PANTHER" id="PTHR19302:SF33">
    <property type="entry name" value="GAMMA-TUBULIN COMPLEX COMPONENT 5"/>
    <property type="match status" value="1"/>
</dbReference>
<dbReference type="GO" id="GO:0000278">
    <property type="term" value="P:mitotic cell cycle"/>
    <property type="evidence" value="ECO:0007669"/>
    <property type="project" value="TreeGrafter"/>
</dbReference>
<protein>
    <recommendedName>
        <fullName evidence="5">Gamma-tubulin complex component</fullName>
    </recommendedName>
</protein>
<dbReference type="GO" id="GO:0051225">
    <property type="term" value="P:spindle assembly"/>
    <property type="evidence" value="ECO:0007669"/>
    <property type="project" value="TreeGrafter"/>
</dbReference>
<feature type="compositionally biased region" description="Acidic residues" evidence="6">
    <location>
        <begin position="159"/>
        <end position="177"/>
    </location>
</feature>
<evidence type="ECO:0000313" key="10">
    <source>
        <dbReference type="Proteomes" id="UP000092461"/>
    </source>
</evidence>
<dbReference type="InterPro" id="IPR040457">
    <property type="entry name" value="GCP_C"/>
</dbReference>